<dbReference type="InterPro" id="IPR011333">
    <property type="entry name" value="SKP1/BTB/POZ_sf"/>
</dbReference>
<evidence type="ECO:0000313" key="3">
    <source>
        <dbReference type="Proteomes" id="UP000184300"/>
    </source>
</evidence>
<reference evidence="3" key="1">
    <citation type="journal article" date="2017" name="Genome Biol.">
        <title>Comparative genomics reveals high biological diversity and specific adaptations in the industrially and medically important fungal genus Aspergillus.</title>
        <authorList>
            <person name="de Vries R.P."/>
            <person name="Riley R."/>
            <person name="Wiebenga A."/>
            <person name="Aguilar-Osorio G."/>
            <person name="Amillis S."/>
            <person name="Uchima C.A."/>
            <person name="Anderluh G."/>
            <person name="Asadollahi M."/>
            <person name="Askin M."/>
            <person name="Barry K."/>
            <person name="Battaglia E."/>
            <person name="Bayram O."/>
            <person name="Benocci T."/>
            <person name="Braus-Stromeyer S.A."/>
            <person name="Caldana C."/>
            <person name="Canovas D."/>
            <person name="Cerqueira G.C."/>
            <person name="Chen F."/>
            <person name="Chen W."/>
            <person name="Choi C."/>
            <person name="Clum A."/>
            <person name="Dos Santos R.A."/>
            <person name="Damasio A.R."/>
            <person name="Diallinas G."/>
            <person name="Emri T."/>
            <person name="Fekete E."/>
            <person name="Flipphi M."/>
            <person name="Freyberg S."/>
            <person name="Gallo A."/>
            <person name="Gournas C."/>
            <person name="Habgood R."/>
            <person name="Hainaut M."/>
            <person name="Harispe M.L."/>
            <person name="Henrissat B."/>
            <person name="Hilden K.S."/>
            <person name="Hope R."/>
            <person name="Hossain A."/>
            <person name="Karabika E."/>
            <person name="Karaffa L."/>
            <person name="Karanyi Z."/>
            <person name="Krasevec N."/>
            <person name="Kuo A."/>
            <person name="Kusch H."/>
            <person name="LaButti K."/>
            <person name="Lagendijk E.L."/>
            <person name="Lapidus A."/>
            <person name="Levasseur A."/>
            <person name="Lindquist E."/>
            <person name="Lipzen A."/>
            <person name="Logrieco A.F."/>
            <person name="MacCabe A."/>
            <person name="Maekelae M.R."/>
            <person name="Malavazi I."/>
            <person name="Melin P."/>
            <person name="Meyer V."/>
            <person name="Mielnichuk N."/>
            <person name="Miskei M."/>
            <person name="Molnar A.P."/>
            <person name="Mule G."/>
            <person name="Ngan C.Y."/>
            <person name="Orejas M."/>
            <person name="Orosz E."/>
            <person name="Ouedraogo J.P."/>
            <person name="Overkamp K.M."/>
            <person name="Park H.-S."/>
            <person name="Perrone G."/>
            <person name="Piumi F."/>
            <person name="Punt P.J."/>
            <person name="Ram A.F."/>
            <person name="Ramon A."/>
            <person name="Rauscher S."/>
            <person name="Record E."/>
            <person name="Riano-Pachon D.M."/>
            <person name="Robert V."/>
            <person name="Roehrig J."/>
            <person name="Ruller R."/>
            <person name="Salamov A."/>
            <person name="Salih N.S."/>
            <person name="Samson R.A."/>
            <person name="Sandor E."/>
            <person name="Sanguinetti M."/>
            <person name="Schuetze T."/>
            <person name="Sepcic K."/>
            <person name="Shelest E."/>
            <person name="Sherlock G."/>
            <person name="Sophianopoulou V."/>
            <person name="Squina F.M."/>
            <person name="Sun H."/>
            <person name="Susca A."/>
            <person name="Todd R.B."/>
            <person name="Tsang A."/>
            <person name="Unkles S.E."/>
            <person name="van de Wiele N."/>
            <person name="van Rossen-Uffink D."/>
            <person name="Oliveira J.V."/>
            <person name="Vesth T.C."/>
            <person name="Visser J."/>
            <person name="Yu J.-H."/>
            <person name="Zhou M."/>
            <person name="Andersen M.R."/>
            <person name="Archer D.B."/>
            <person name="Baker S.E."/>
            <person name="Benoit I."/>
            <person name="Brakhage A.A."/>
            <person name="Braus G.H."/>
            <person name="Fischer R."/>
            <person name="Frisvad J.C."/>
            <person name="Goldman G.H."/>
            <person name="Houbraken J."/>
            <person name="Oakley B."/>
            <person name="Pocsi I."/>
            <person name="Scazzocchio C."/>
            <person name="Seiboth B."/>
            <person name="vanKuyk P.A."/>
            <person name="Wortman J."/>
            <person name="Dyer P.S."/>
            <person name="Grigoriev I.V."/>
        </authorList>
    </citation>
    <scope>NUCLEOTIDE SEQUENCE [LARGE SCALE GENOMIC DNA]</scope>
    <source>
        <strain evidence="3">CBS 516.65</strain>
    </source>
</reference>
<dbReference type="CDD" id="cd18186">
    <property type="entry name" value="BTB_POZ_ZBTB_KLHL-like"/>
    <property type="match status" value="1"/>
</dbReference>
<gene>
    <name evidence="2" type="ORF">ASPGLDRAFT_28031</name>
</gene>
<dbReference type="Proteomes" id="UP000184300">
    <property type="component" value="Unassembled WGS sequence"/>
</dbReference>
<dbReference type="GeneID" id="34459976"/>
<keyword evidence="3" id="KW-1185">Reference proteome</keyword>
<organism evidence="2 3">
    <name type="scientific">Aspergillus glaucus CBS 516.65</name>
    <dbReference type="NCBI Taxonomy" id="1160497"/>
    <lineage>
        <taxon>Eukaryota</taxon>
        <taxon>Fungi</taxon>
        <taxon>Dikarya</taxon>
        <taxon>Ascomycota</taxon>
        <taxon>Pezizomycotina</taxon>
        <taxon>Eurotiomycetes</taxon>
        <taxon>Eurotiomycetidae</taxon>
        <taxon>Eurotiales</taxon>
        <taxon>Aspergillaceae</taxon>
        <taxon>Aspergillus</taxon>
        <taxon>Aspergillus subgen. Aspergillus</taxon>
    </lineage>
</organism>
<dbReference type="OrthoDB" id="5329403at2759"/>
<accession>A0A1L9VCM7</accession>
<evidence type="ECO:0008006" key="4">
    <source>
        <dbReference type="Google" id="ProtNLM"/>
    </source>
</evidence>
<dbReference type="VEuPathDB" id="FungiDB:ASPGLDRAFT_28031"/>
<proteinExistence type="predicted"/>
<dbReference type="AlphaFoldDB" id="A0A1L9VCM7"/>
<feature type="region of interest" description="Disordered" evidence="1">
    <location>
        <begin position="210"/>
        <end position="234"/>
    </location>
</feature>
<feature type="compositionally biased region" description="Low complexity" evidence="1">
    <location>
        <begin position="49"/>
        <end position="77"/>
    </location>
</feature>
<evidence type="ECO:0000313" key="2">
    <source>
        <dbReference type="EMBL" id="OJJ81660.1"/>
    </source>
</evidence>
<evidence type="ECO:0000256" key="1">
    <source>
        <dbReference type="SAM" id="MobiDB-lite"/>
    </source>
</evidence>
<feature type="compositionally biased region" description="Low complexity" evidence="1">
    <location>
        <begin position="215"/>
        <end position="227"/>
    </location>
</feature>
<dbReference type="RefSeq" id="XP_022398358.1">
    <property type="nucleotide sequence ID" value="XM_022543715.1"/>
</dbReference>
<name>A0A1L9VCM7_ASPGL</name>
<feature type="compositionally biased region" description="Basic residues" evidence="1">
    <location>
        <begin position="95"/>
        <end position="110"/>
    </location>
</feature>
<protein>
    <recommendedName>
        <fullName evidence="4">BTB domain-containing protein</fullName>
    </recommendedName>
</protein>
<dbReference type="Gene3D" id="3.30.710.10">
    <property type="entry name" value="Potassium Channel Kv1.1, Chain A"/>
    <property type="match status" value="1"/>
</dbReference>
<feature type="region of interest" description="Disordered" evidence="1">
    <location>
        <begin position="1"/>
        <end position="146"/>
    </location>
</feature>
<sequence length="708" mass="78644">MLRRHSVCLSDIPSFADSLEQDPLGESYPQTSKYENPDEDTTIWTIRRSPTPTMTVTTASASATPAKPFTNTNTTAAEDNEHEKQPQDTPQTTSAKKKKKNKKKKPKSRTKAKDKLDQDQEQTEEGSTVETETESLPRLVQPMSLGSPTPFIVNSASWHKVDEAKNNEDGLQKFLSSQRLYTGDCDSPSITELTPSTTTDATVRAASIHGDKPAQQEQPQEQPQQQPSNVPEQLPVPTVCPEHTRMLCQFVPGCCVHKPRHCQYCPFPMSCCCAHHSGDCCYCAFSREQAYEGGSGNKENVNPEMFAPADPKPETASQKPIIVLEPSTSASDGSLRTHTLALLEAGSFTDSRIILESPRNSFCLTFPAHKALLARSPRLAAIFSCLDHQSSSNDSKNTGEVDIEALVGETFYMVKAFETALQNLYGLPLLNRQNLPRFTMMAMGYTDEDVHRTVKFGMSAATADFAICYAVSGAFLGLPEIMETGMKLAMEFVDWDNIEMVLYFALSVSKFIITCPGHPISLSFSAEQELVNTWIPRLRTYLFTFIATYLQHLQQKQEPFELYVSAQSKGMPDRIPEHLRKVPGSILSNPKLAEVKFGSFGSVEEQQKPNPEVVLVSAILIGLPYKLLQEAFNIMVERKVLNESQASTIVIEREARRLYALKVWGAQRMDHGGGGVGGDEEVKELGYREIVTRKNGKVLLERVWVGLK</sequence>
<dbReference type="EMBL" id="KV878905">
    <property type="protein sequence ID" value="OJJ81660.1"/>
    <property type="molecule type" value="Genomic_DNA"/>
</dbReference>